<evidence type="ECO:0000256" key="6">
    <source>
        <dbReference type="ARBA" id="ARBA00038076"/>
    </source>
</evidence>
<feature type="transmembrane region" description="Helical" evidence="7">
    <location>
        <begin position="848"/>
        <end position="870"/>
    </location>
</feature>
<dbReference type="InterPro" id="IPR003838">
    <property type="entry name" value="ABC3_permease_C"/>
</dbReference>
<proteinExistence type="inferred from homology"/>
<keyword evidence="11" id="KW-1185">Reference proteome</keyword>
<dbReference type="Pfam" id="PF12704">
    <property type="entry name" value="MacB_PCD"/>
    <property type="match status" value="2"/>
</dbReference>
<name>A0ABU9E3R8_9BACT</name>
<feature type="domain" description="ABC3 transporter permease C-terminal" evidence="8">
    <location>
        <begin position="363"/>
        <end position="469"/>
    </location>
</feature>
<feature type="transmembrane region" description="Helical" evidence="7">
    <location>
        <begin position="816"/>
        <end position="836"/>
    </location>
</feature>
<dbReference type="RefSeq" id="WP_405283332.1">
    <property type="nucleotide sequence ID" value="NZ_CP144380.1"/>
</dbReference>
<dbReference type="NCBIfam" id="NF038403">
    <property type="entry name" value="perm_prefix_1"/>
    <property type="match status" value="1"/>
</dbReference>
<dbReference type="PANTHER" id="PTHR30572">
    <property type="entry name" value="MEMBRANE COMPONENT OF TRANSPORTER-RELATED"/>
    <property type="match status" value="1"/>
</dbReference>
<evidence type="ECO:0000259" key="9">
    <source>
        <dbReference type="Pfam" id="PF12704"/>
    </source>
</evidence>
<feature type="transmembrane region" description="Helical" evidence="7">
    <location>
        <begin position="449"/>
        <end position="470"/>
    </location>
</feature>
<protein>
    <submittedName>
        <fullName evidence="10">ABC transporter permease</fullName>
    </submittedName>
</protein>
<feature type="transmembrane region" description="Helical" evidence="7">
    <location>
        <begin position="403"/>
        <end position="429"/>
    </location>
</feature>
<feature type="transmembrane region" description="Helical" evidence="7">
    <location>
        <begin position="499"/>
        <end position="520"/>
    </location>
</feature>
<keyword evidence="3 7" id="KW-0812">Transmembrane</keyword>
<dbReference type="InterPro" id="IPR047928">
    <property type="entry name" value="Perm_prefix_1"/>
</dbReference>
<feature type="domain" description="MacB-like periplasmic core" evidence="9">
    <location>
        <begin position="96"/>
        <end position="280"/>
    </location>
</feature>
<feature type="domain" description="ABC3 transporter permease C-terminal" evidence="8">
    <location>
        <begin position="764"/>
        <end position="877"/>
    </location>
</feature>
<feature type="domain" description="MacB-like periplasmic core" evidence="9">
    <location>
        <begin position="553"/>
        <end position="729"/>
    </location>
</feature>
<organism evidence="10 11">
    <name type="scientific">Gaopeijia maritima</name>
    <dbReference type="NCBI Taxonomy" id="3119007"/>
    <lineage>
        <taxon>Bacteria</taxon>
        <taxon>Pseudomonadati</taxon>
        <taxon>Gemmatimonadota</taxon>
        <taxon>Longimicrobiia</taxon>
        <taxon>Gaopeijiales</taxon>
        <taxon>Gaopeijiaceae</taxon>
        <taxon>Gaopeijia</taxon>
    </lineage>
</organism>
<dbReference type="InterPro" id="IPR025857">
    <property type="entry name" value="MacB_PCD"/>
</dbReference>
<keyword evidence="5 7" id="KW-0472">Membrane</keyword>
<evidence type="ECO:0000313" key="11">
    <source>
        <dbReference type="Proteomes" id="UP001484239"/>
    </source>
</evidence>
<keyword evidence="2" id="KW-1003">Cell membrane</keyword>
<evidence type="ECO:0000256" key="2">
    <source>
        <dbReference type="ARBA" id="ARBA00022475"/>
    </source>
</evidence>
<dbReference type="EMBL" id="JBBHLI010000001">
    <property type="protein sequence ID" value="MEK9499381.1"/>
    <property type="molecule type" value="Genomic_DNA"/>
</dbReference>
<dbReference type="Proteomes" id="UP001484239">
    <property type="component" value="Unassembled WGS sequence"/>
</dbReference>
<reference evidence="10 11" key="1">
    <citation type="submission" date="2024-02" db="EMBL/GenBank/DDBJ databases">
        <title>A novel Gemmatimonadota bacterium.</title>
        <authorList>
            <person name="Du Z.-J."/>
            <person name="Ye Y.-Q."/>
        </authorList>
    </citation>
    <scope>NUCLEOTIDE SEQUENCE [LARGE SCALE GENOMIC DNA]</scope>
    <source>
        <strain evidence="10 11">DH-20</strain>
    </source>
</reference>
<evidence type="ECO:0000256" key="3">
    <source>
        <dbReference type="ARBA" id="ARBA00022692"/>
    </source>
</evidence>
<dbReference type="PANTHER" id="PTHR30572:SF4">
    <property type="entry name" value="ABC TRANSPORTER PERMEASE YTRF"/>
    <property type="match status" value="1"/>
</dbReference>
<dbReference type="Pfam" id="PF02687">
    <property type="entry name" value="FtsX"/>
    <property type="match status" value="2"/>
</dbReference>
<comment type="similarity">
    <text evidence="6">Belongs to the ABC-4 integral membrane protein family.</text>
</comment>
<feature type="transmembrane region" description="Helical" evidence="7">
    <location>
        <begin position="92"/>
        <end position="114"/>
    </location>
</feature>
<gene>
    <name evidence="10" type="ORF">WI372_00125</name>
</gene>
<comment type="caution">
    <text evidence="10">The sequence shown here is derived from an EMBL/GenBank/DDBJ whole genome shotgun (WGS) entry which is preliminary data.</text>
</comment>
<feature type="transmembrane region" description="Helical" evidence="7">
    <location>
        <begin position="755"/>
        <end position="780"/>
    </location>
</feature>
<dbReference type="InterPro" id="IPR050250">
    <property type="entry name" value="Macrolide_Exporter_MacB"/>
</dbReference>
<evidence type="ECO:0000259" key="8">
    <source>
        <dbReference type="Pfam" id="PF02687"/>
    </source>
</evidence>
<evidence type="ECO:0000313" key="10">
    <source>
        <dbReference type="EMBL" id="MEK9499381.1"/>
    </source>
</evidence>
<keyword evidence="4 7" id="KW-1133">Transmembrane helix</keyword>
<comment type="subcellular location">
    <subcellularLocation>
        <location evidence="1">Cell membrane</location>
        <topology evidence="1">Multi-pass membrane protein</topology>
    </subcellularLocation>
</comment>
<feature type="transmembrane region" description="Helical" evidence="7">
    <location>
        <begin position="357"/>
        <end position="382"/>
    </location>
</feature>
<evidence type="ECO:0000256" key="5">
    <source>
        <dbReference type="ARBA" id="ARBA00023136"/>
    </source>
</evidence>
<evidence type="ECO:0000256" key="7">
    <source>
        <dbReference type="SAM" id="Phobius"/>
    </source>
</evidence>
<evidence type="ECO:0000256" key="4">
    <source>
        <dbReference type="ARBA" id="ARBA00022989"/>
    </source>
</evidence>
<sequence length="884" mass="94102">MTPERRDPRGEVDEEIAWHLDRVTEELVGAGWTEEAARAEARRRFGDVDRYRRGMVRLERGVRRMRAVHGGFDAVRRHLGFAVRSLRRSPGYTLSVVLTLALGIGANATMLQILDRLFLASPNHVVDAERVRTMYVRRAFVDNVVVGRTQTLPDIHDLAEVPGIESVAAWTSPSEETLTLDGDGVLRAELAMAEPRLMPLLGTPIRAGRMLVDADDAADAPPVALVSETFAEARLGGTDAALGRTLTYGPTAFEIVGVLPGDFTGPGLSRADVWLPLRAGAMARGNVGCYDSRGCWWVWGVVRMAEGEGVLERATAAATTVHRQARADEPTYDPGAEVILAPLQAARGPRPSDESQVAMWLGAVAFIVLLIACANVANLMLVRAARRRHELAVRAALGVGRGGLLVGLLVEAAVLAALGTGAALALAHFGGGLLQTVLIPNVYFPPTPWARLLTFALLATGLTLTLAALYPAADASRTAPAKVLRSARSGGRSGGVRRALLVGQAALSAVLIVGAVLFLGSFRQADSLDLGWDRKEVALASLEFDGDYSVIERTEVHARALERLRASPAVVAASPTYSVPFRSSFAVDFDVPGLDSLPRLPTGGPYVNAVDADYFETMGIELERGRGLTAVRLGSVAPFEVVINRAMAEAYWPGEDPVGRCVHIGGEEEPCTTVVGIVADHRRSGLEEETTGLYYVAIGHPSLSTPPQSLMIRTTRAPDESTAALREALAGLDARVRFAHVQPLENLVSPYLQSWRLGAVMLTLFGALALAVAGVGLYGVLAYDVASRRRELGVRAALGAAMGELITMVLRDAVVLTTVGIVLGGGLAALAAPRIAPLLFQVSPYQPIAYAAMAVTLLGTAIVAGTLPAWRSARVDPSEVLREE</sequence>
<evidence type="ECO:0000256" key="1">
    <source>
        <dbReference type="ARBA" id="ARBA00004651"/>
    </source>
</evidence>
<accession>A0ABU9E3R8</accession>